<gene>
    <name evidence="1" type="ORF">DL89DRAFT_256322</name>
</gene>
<reference evidence="1 2" key="1">
    <citation type="submission" date="2016-07" db="EMBL/GenBank/DDBJ databases">
        <title>Pervasive Adenine N6-methylation of Active Genes in Fungi.</title>
        <authorList>
            <consortium name="DOE Joint Genome Institute"/>
            <person name="Mondo S.J."/>
            <person name="Dannebaum R.O."/>
            <person name="Kuo R.C."/>
            <person name="Labutti K."/>
            <person name="Haridas S."/>
            <person name="Kuo A."/>
            <person name="Salamov A."/>
            <person name="Ahrendt S.R."/>
            <person name="Lipzen A."/>
            <person name="Sullivan W."/>
            <person name="Andreopoulos W.B."/>
            <person name="Clum A."/>
            <person name="Lindquist E."/>
            <person name="Daum C."/>
            <person name="Ramamoorthy G.K."/>
            <person name="Gryganskyi A."/>
            <person name="Culley D."/>
            <person name="Magnuson J.K."/>
            <person name="James T.Y."/>
            <person name="O'Malley M.A."/>
            <person name="Stajich J.E."/>
            <person name="Spatafora J.W."/>
            <person name="Visel A."/>
            <person name="Grigoriev I.V."/>
        </authorList>
    </citation>
    <scope>NUCLEOTIDE SEQUENCE [LARGE SCALE GENOMIC DNA]</scope>
    <source>
        <strain evidence="1 2">ATCC 12442</strain>
    </source>
</reference>
<comment type="caution">
    <text evidence="1">The sequence shown here is derived from an EMBL/GenBank/DDBJ whole genome shotgun (WGS) entry which is preliminary data.</text>
</comment>
<organism evidence="1 2">
    <name type="scientific">Linderina pennispora</name>
    <dbReference type="NCBI Taxonomy" id="61395"/>
    <lineage>
        <taxon>Eukaryota</taxon>
        <taxon>Fungi</taxon>
        <taxon>Fungi incertae sedis</taxon>
        <taxon>Zoopagomycota</taxon>
        <taxon>Kickxellomycotina</taxon>
        <taxon>Kickxellomycetes</taxon>
        <taxon>Kickxellales</taxon>
        <taxon>Kickxellaceae</taxon>
        <taxon>Linderina</taxon>
    </lineage>
</organism>
<evidence type="ECO:0000313" key="2">
    <source>
        <dbReference type="Proteomes" id="UP000193922"/>
    </source>
</evidence>
<evidence type="ECO:0000313" key="1">
    <source>
        <dbReference type="EMBL" id="ORX71291.1"/>
    </source>
</evidence>
<dbReference type="Proteomes" id="UP000193922">
    <property type="component" value="Unassembled WGS sequence"/>
</dbReference>
<protein>
    <submittedName>
        <fullName evidence="1">Uncharacterized protein</fullName>
    </submittedName>
</protein>
<dbReference type="GeneID" id="63802084"/>
<dbReference type="AlphaFoldDB" id="A0A1Y1WCN1"/>
<dbReference type="EMBL" id="MCFD01000004">
    <property type="protein sequence ID" value="ORX71291.1"/>
    <property type="molecule type" value="Genomic_DNA"/>
</dbReference>
<keyword evidence="2" id="KW-1185">Reference proteome</keyword>
<dbReference type="OrthoDB" id="10490960at2759"/>
<proteinExistence type="predicted"/>
<accession>A0A1Y1WCN1</accession>
<dbReference type="RefSeq" id="XP_040744806.1">
    <property type="nucleotide sequence ID" value="XM_040885436.1"/>
</dbReference>
<sequence>MKSKEFKYSVQSLSTARHNSPVIILVTRNDDLVMAVWCLVDGEDRAKAEAHLKQLLIKYNIDCGFLMDADKAVFYSLFYLQPYAEAVELKTYQYHTQALEVVELLYGFTRHNNVRPDAE</sequence>
<name>A0A1Y1WCN1_9FUNG</name>